<dbReference type="InterPro" id="IPR023027">
    <property type="entry name" value="Mannitol_DH_CS"/>
</dbReference>
<keyword evidence="1" id="KW-0560">Oxidoreductase</keyword>
<feature type="domain" description="Mannitol dehydrogenase C-terminal" evidence="4">
    <location>
        <begin position="272"/>
        <end position="461"/>
    </location>
</feature>
<evidence type="ECO:0000256" key="2">
    <source>
        <dbReference type="ARBA" id="ARBA00023027"/>
    </source>
</evidence>
<reference evidence="5 6" key="1">
    <citation type="submission" date="2018-04" db="EMBL/GenBank/DDBJ databases">
        <title>Genomic Encyclopedia of Archaeal and Bacterial Type Strains, Phase II (KMG-II): from individual species to whole genera.</title>
        <authorList>
            <person name="Goeker M."/>
        </authorList>
    </citation>
    <scope>NUCLEOTIDE SEQUENCE [LARGE SCALE GENOMIC DNA]</scope>
    <source>
        <strain evidence="5 6">DSM 29329</strain>
    </source>
</reference>
<dbReference type="PRINTS" id="PR00084">
    <property type="entry name" value="MTLDHDRGNASE"/>
</dbReference>
<keyword evidence="6" id="KW-1185">Reference proteome</keyword>
<keyword evidence="2" id="KW-0520">NAD</keyword>
<comment type="caution">
    <text evidence="5">The sequence shown here is derived from an EMBL/GenBank/DDBJ whole genome shotgun (WGS) entry which is preliminary data.</text>
</comment>
<dbReference type="PANTHER" id="PTHR43362:SF1">
    <property type="entry name" value="MANNITOL DEHYDROGENASE 2-RELATED"/>
    <property type="match status" value="1"/>
</dbReference>
<dbReference type="Proteomes" id="UP000244069">
    <property type="component" value="Unassembled WGS sequence"/>
</dbReference>
<dbReference type="PROSITE" id="PS00974">
    <property type="entry name" value="MANNITOL_DHGENASE"/>
    <property type="match status" value="1"/>
</dbReference>
<protein>
    <submittedName>
        <fullName evidence="5">Fructuronate reductase</fullName>
    </submittedName>
</protein>
<dbReference type="InterPro" id="IPR036291">
    <property type="entry name" value="NAD(P)-bd_dom_sf"/>
</dbReference>
<dbReference type="EMBL" id="QBKN01000019">
    <property type="protein sequence ID" value="PTX45894.1"/>
    <property type="molecule type" value="Genomic_DNA"/>
</dbReference>
<dbReference type="InterPro" id="IPR008927">
    <property type="entry name" value="6-PGluconate_DH-like_C_sf"/>
</dbReference>
<accession>A0A2T6APZ2</accession>
<gene>
    <name evidence="5" type="ORF">C8N44_11952</name>
</gene>
<name>A0A2T6APZ2_9RHOB</name>
<dbReference type="GO" id="GO:0019594">
    <property type="term" value="P:mannitol metabolic process"/>
    <property type="evidence" value="ECO:0007669"/>
    <property type="project" value="InterPro"/>
</dbReference>
<dbReference type="Gene3D" id="3.40.50.720">
    <property type="entry name" value="NAD(P)-binding Rossmann-like Domain"/>
    <property type="match status" value="1"/>
</dbReference>
<dbReference type="InterPro" id="IPR050988">
    <property type="entry name" value="Mannitol_DH/Oxidoreductase"/>
</dbReference>
<dbReference type="AlphaFoldDB" id="A0A2T6APZ2"/>
<dbReference type="SUPFAM" id="SSF51735">
    <property type="entry name" value="NAD(P)-binding Rossmann-fold domains"/>
    <property type="match status" value="1"/>
</dbReference>
<dbReference type="SUPFAM" id="SSF48179">
    <property type="entry name" value="6-phosphogluconate dehydrogenase C-terminal domain-like"/>
    <property type="match status" value="1"/>
</dbReference>
<dbReference type="Gene3D" id="1.10.1040.10">
    <property type="entry name" value="N-(1-d-carboxylethyl)-l-norvaline Dehydrogenase, domain 2"/>
    <property type="match status" value="1"/>
</dbReference>
<feature type="domain" description="Mannitol dehydrogenase N-terminal" evidence="3">
    <location>
        <begin position="17"/>
        <end position="262"/>
    </location>
</feature>
<evidence type="ECO:0000313" key="6">
    <source>
        <dbReference type="Proteomes" id="UP000244069"/>
    </source>
</evidence>
<dbReference type="InterPro" id="IPR013131">
    <property type="entry name" value="Mannitol_DH_N"/>
</dbReference>
<dbReference type="PANTHER" id="PTHR43362">
    <property type="entry name" value="MANNITOL DEHYDROGENASE DSF1-RELATED"/>
    <property type="match status" value="1"/>
</dbReference>
<dbReference type="Pfam" id="PF08125">
    <property type="entry name" value="Mannitol_dh_C"/>
    <property type="match status" value="1"/>
</dbReference>
<dbReference type="OrthoDB" id="271711at2"/>
<proteinExistence type="predicted"/>
<organism evidence="5 6">
    <name type="scientific">Allosediminivita pacifica</name>
    <dbReference type="NCBI Taxonomy" id="1267769"/>
    <lineage>
        <taxon>Bacteria</taxon>
        <taxon>Pseudomonadati</taxon>
        <taxon>Pseudomonadota</taxon>
        <taxon>Alphaproteobacteria</taxon>
        <taxon>Rhodobacterales</taxon>
        <taxon>Paracoccaceae</taxon>
        <taxon>Allosediminivita</taxon>
    </lineage>
</organism>
<evidence type="ECO:0000259" key="3">
    <source>
        <dbReference type="Pfam" id="PF01232"/>
    </source>
</evidence>
<sequence length="478" mass="51433">MPAEARLTRDGPAPAPGIVHLGPGAFFRAFNAVYTDEAMAAEGGAWGIRAISLRSPDARDQLMPQGGVFSSVTLAPEGPQVRVIGSVVDVLVAPEDPEAVVEAMSDPAIRIVSLTITEKGYCHEPATGTLRADHPDILHDLEGGAPRSAPGFIVEALARRRAAGTAPFTVLSCDNLPSNGRLARGVILDFARRRDAALADWIEAEVRFPGTMVDRITPATTEADVDRLAELKGWHDPACVQHEPFRQWVIEDEFPAGRPAWEVGGAQFVTSVDAHETMKLRCLNGTHSSLAYLGYLAGYETIAETVGDADFAGLCERLWGREILPTVPQPEGEDLPAYCAALLERYRNPAIRHRTWQIAMDGSQKLPQRLLGTVRDNLAEGREVPGLALAVAAWMRYVGGTDESGAPIDVRDPLADRLKALCDAKETPEGRVAALLGVRDVFDAELADNEAFATAVTAAYRGLEDFGARAMVQAYARG</sequence>
<dbReference type="InterPro" id="IPR000669">
    <property type="entry name" value="Mannitol_DH"/>
</dbReference>
<evidence type="ECO:0000256" key="1">
    <source>
        <dbReference type="ARBA" id="ARBA00023002"/>
    </source>
</evidence>
<dbReference type="Pfam" id="PF01232">
    <property type="entry name" value="Mannitol_dh"/>
    <property type="match status" value="1"/>
</dbReference>
<dbReference type="InterPro" id="IPR013118">
    <property type="entry name" value="Mannitol_DH_C"/>
</dbReference>
<evidence type="ECO:0000313" key="5">
    <source>
        <dbReference type="EMBL" id="PTX45894.1"/>
    </source>
</evidence>
<dbReference type="GO" id="GO:0016616">
    <property type="term" value="F:oxidoreductase activity, acting on the CH-OH group of donors, NAD or NADP as acceptor"/>
    <property type="evidence" value="ECO:0007669"/>
    <property type="project" value="TreeGrafter"/>
</dbReference>
<dbReference type="RefSeq" id="WP_107977554.1">
    <property type="nucleotide sequence ID" value="NZ_BMEZ01000020.1"/>
</dbReference>
<dbReference type="InterPro" id="IPR013328">
    <property type="entry name" value="6PGD_dom2"/>
</dbReference>
<evidence type="ECO:0000259" key="4">
    <source>
        <dbReference type="Pfam" id="PF08125"/>
    </source>
</evidence>